<evidence type="ECO:0000313" key="13">
    <source>
        <dbReference type="EMBL" id="SDQ46443.1"/>
    </source>
</evidence>
<dbReference type="PROSITE" id="PS51747">
    <property type="entry name" value="CYT_DCMP_DEAMINASES_2"/>
    <property type="match status" value="1"/>
</dbReference>
<evidence type="ECO:0000256" key="2">
    <source>
        <dbReference type="ARBA" id="ARBA00004882"/>
    </source>
</evidence>
<dbReference type="SUPFAM" id="SSF53927">
    <property type="entry name" value="Cytidine deaminase-like"/>
    <property type="match status" value="1"/>
</dbReference>
<dbReference type="InterPro" id="IPR050765">
    <property type="entry name" value="Riboflavin_Biosynth_HTPR"/>
</dbReference>
<dbReference type="GO" id="GO:0008703">
    <property type="term" value="F:5-amino-6-(5-phosphoribosylamino)uracil reductase activity"/>
    <property type="evidence" value="ECO:0007669"/>
    <property type="project" value="UniProtKB-EC"/>
</dbReference>
<dbReference type="InterPro" id="IPR016193">
    <property type="entry name" value="Cytidine_deaminase-like"/>
</dbReference>
<evidence type="ECO:0000256" key="11">
    <source>
        <dbReference type="SAM" id="MobiDB-lite"/>
    </source>
</evidence>
<evidence type="ECO:0000256" key="5">
    <source>
        <dbReference type="ARBA" id="ARBA00012766"/>
    </source>
</evidence>
<dbReference type="PANTHER" id="PTHR38011">
    <property type="entry name" value="DIHYDROFOLATE REDUCTASE FAMILY PROTEIN (AFU_ORTHOLOGUE AFUA_8G06820)"/>
    <property type="match status" value="1"/>
</dbReference>
<evidence type="ECO:0000256" key="6">
    <source>
        <dbReference type="ARBA" id="ARBA00019930"/>
    </source>
</evidence>
<proteinExistence type="inferred from homology"/>
<reference evidence="13 14" key="1">
    <citation type="submission" date="2016-10" db="EMBL/GenBank/DDBJ databases">
        <authorList>
            <person name="de Groot N.N."/>
        </authorList>
    </citation>
    <scope>NUCLEOTIDE SEQUENCE [LARGE SCALE GENOMIC DNA]</scope>
    <source>
        <strain evidence="13 14">DSM 43794</strain>
    </source>
</reference>
<keyword evidence="14" id="KW-1185">Reference proteome</keyword>
<dbReference type="EC" id="3.5.4.26" evidence="5"/>
<evidence type="ECO:0000256" key="4">
    <source>
        <dbReference type="ARBA" id="ARBA00007417"/>
    </source>
</evidence>
<feature type="compositionally biased region" description="Basic and acidic residues" evidence="11">
    <location>
        <begin position="251"/>
        <end position="275"/>
    </location>
</feature>
<dbReference type="Proteomes" id="UP000217103">
    <property type="component" value="Unassembled WGS sequence"/>
</dbReference>
<dbReference type="GO" id="GO:0008835">
    <property type="term" value="F:diaminohydroxyphosphoribosylaminopyrimidine deaminase activity"/>
    <property type="evidence" value="ECO:0007669"/>
    <property type="project" value="UniProtKB-EC"/>
</dbReference>
<dbReference type="InterPro" id="IPR024072">
    <property type="entry name" value="DHFR-like_dom_sf"/>
</dbReference>
<evidence type="ECO:0000256" key="1">
    <source>
        <dbReference type="ARBA" id="ARBA00002151"/>
    </source>
</evidence>
<comment type="catalytic activity">
    <reaction evidence="10">
        <text>2,5-diamino-6-hydroxy-4-(5-phosphoribosylamino)-pyrimidine + H2O + H(+) = 5-amino-6-(5-phospho-D-ribosylamino)uracil + NH4(+)</text>
        <dbReference type="Rhea" id="RHEA:21868"/>
        <dbReference type="ChEBI" id="CHEBI:15377"/>
        <dbReference type="ChEBI" id="CHEBI:15378"/>
        <dbReference type="ChEBI" id="CHEBI:28938"/>
        <dbReference type="ChEBI" id="CHEBI:58453"/>
        <dbReference type="ChEBI" id="CHEBI:58614"/>
        <dbReference type="EC" id="3.5.4.26"/>
    </reaction>
</comment>
<comment type="similarity">
    <text evidence="4">In the C-terminal section; belongs to the HTP reductase family.</text>
</comment>
<dbReference type="Pfam" id="PF00383">
    <property type="entry name" value="dCMP_cyt_deam_1"/>
    <property type="match status" value="1"/>
</dbReference>
<keyword evidence="8" id="KW-0560">Oxidoreductase</keyword>
<evidence type="ECO:0000256" key="8">
    <source>
        <dbReference type="ARBA" id="ARBA00023002"/>
    </source>
</evidence>
<comment type="pathway">
    <text evidence="2">Cofactor biosynthesis; riboflavin biosynthesis; 5-amino-6-(D-ribitylamino)uracil from GTP: step 2/4.</text>
</comment>
<dbReference type="Pfam" id="PF01872">
    <property type="entry name" value="RibD_C"/>
    <property type="match status" value="1"/>
</dbReference>
<organism evidence="13 14">
    <name type="scientific">Thermostaphylospora chromogena</name>
    <dbReference type="NCBI Taxonomy" id="35622"/>
    <lineage>
        <taxon>Bacteria</taxon>
        <taxon>Bacillati</taxon>
        <taxon>Actinomycetota</taxon>
        <taxon>Actinomycetes</taxon>
        <taxon>Streptosporangiales</taxon>
        <taxon>Thermomonosporaceae</taxon>
        <taxon>Thermostaphylospora</taxon>
    </lineage>
</organism>
<evidence type="ECO:0000256" key="10">
    <source>
        <dbReference type="ARBA" id="ARBA00049886"/>
    </source>
</evidence>
<dbReference type="PANTHER" id="PTHR38011:SF7">
    <property type="entry name" value="2,5-DIAMINO-6-RIBOSYLAMINO-4(3H)-PYRIMIDINONE 5'-PHOSPHATE REDUCTASE"/>
    <property type="match status" value="1"/>
</dbReference>
<name>A0A1H1B3F4_9ACTN</name>
<accession>A0A1H1B3F4</accession>
<comment type="similarity">
    <text evidence="3">In the N-terminal section; belongs to the cytidine and deoxycytidylate deaminase family.</text>
</comment>
<dbReference type="InterPro" id="IPR002125">
    <property type="entry name" value="CMP_dCMP_dom"/>
</dbReference>
<evidence type="ECO:0000313" key="14">
    <source>
        <dbReference type="Proteomes" id="UP000217103"/>
    </source>
</evidence>
<feature type="domain" description="CMP/dCMP-type deaminase" evidence="12">
    <location>
        <begin position="281"/>
        <end position="422"/>
    </location>
</feature>
<feature type="region of interest" description="Disordered" evidence="11">
    <location>
        <begin position="237"/>
        <end position="275"/>
    </location>
</feature>
<evidence type="ECO:0000256" key="9">
    <source>
        <dbReference type="ARBA" id="ARBA00049861"/>
    </source>
</evidence>
<dbReference type="AlphaFoldDB" id="A0A1H1B3F4"/>
<dbReference type="InterPro" id="IPR002734">
    <property type="entry name" value="RibDG_C"/>
</dbReference>
<sequence>MAYGGALMTRPYVLLSAAVSIDGRIDDASPRRLVLSSPADLDRVDEVRAGCDAILVGAETLRRDDPRLMIRDASRRAARTERGDPEQPIGVVLTAGGDLDPTLRFWRRDGGRLVYTTDAGAARLAGTVGASGTDVTVIGMGAEVRLPAVLDDLGARGVRRLMVEGGGRVHTAFLAQGLADELHLAVAPLLVGQADAPPFLHPAPFPGGPGRRLRLLDATTVGDVVLIRYAVPRVPETAPPEESVETGLALRQEEPAEEARRGTEDGLARSEARGGRREVSDADLRWLRLATDLARLCPPSRTAFSVGAVIVDAEGREISRGHSRESDPHEHAEEAALAKLPPGDPRLPGATLYSSLEPCCRRSSRPRPCAQLILEAGIRRVVIAWREPDTFVSDCQGSDVLTEAGVEVVEIPELAQAARAPNAHLPL</sequence>
<evidence type="ECO:0000259" key="12">
    <source>
        <dbReference type="PROSITE" id="PS51747"/>
    </source>
</evidence>
<dbReference type="GO" id="GO:0009231">
    <property type="term" value="P:riboflavin biosynthetic process"/>
    <property type="evidence" value="ECO:0007669"/>
    <property type="project" value="UniProtKB-UniPathway"/>
</dbReference>
<dbReference type="SUPFAM" id="SSF53597">
    <property type="entry name" value="Dihydrofolate reductase-like"/>
    <property type="match status" value="1"/>
</dbReference>
<evidence type="ECO:0000256" key="3">
    <source>
        <dbReference type="ARBA" id="ARBA00005259"/>
    </source>
</evidence>
<dbReference type="EMBL" id="FNKK01000002">
    <property type="protein sequence ID" value="SDQ46443.1"/>
    <property type="molecule type" value="Genomic_DNA"/>
</dbReference>
<comment type="function">
    <text evidence="1">Converts 2,5-diamino-6-(ribosylamino)-4(3h)-pyrimidinone 5'-phosphate into 5-amino-6-(ribosylamino)-2,4(1h,3h)-pyrimidinedione 5'-phosphate.</text>
</comment>
<keyword evidence="7" id="KW-0521">NADP</keyword>
<evidence type="ECO:0000256" key="7">
    <source>
        <dbReference type="ARBA" id="ARBA00022857"/>
    </source>
</evidence>
<gene>
    <name evidence="13" type="ORF">SAMN04489764_0780</name>
</gene>
<protein>
    <recommendedName>
        <fullName evidence="6">Riboflavin biosynthesis protein RibD</fullName>
        <ecNumber evidence="5">3.5.4.26</ecNumber>
    </recommendedName>
</protein>
<comment type="catalytic activity">
    <reaction evidence="9">
        <text>5-amino-6-(5-phospho-D-ribitylamino)uracil + NADP(+) = 5-amino-6-(5-phospho-D-ribosylamino)uracil + NADPH + H(+)</text>
        <dbReference type="Rhea" id="RHEA:17845"/>
        <dbReference type="ChEBI" id="CHEBI:15378"/>
        <dbReference type="ChEBI" id="CHEBI:57783"/>
        <dbReference type="ChEBI" id="CHEBI:58349"/>
        <dbReference type="ChEBI" id="CHEBI:58421"/>
        <dbReference type="ChEBI" id="CHEBI:58453"/>
        <dbReference type="EC" id="1.1.1.193"/>
    </reaction>
</comment>
<dbReference type="Gene3D" id="3.40.140.10">
    <property type="entry name" value="Cytidine Deaminase, domain 2"/>
    <property type="match status" value="1"/>
</dbReference>
<dbReference type="Gene3D" id="3.40.430.10">
    <property type="entry name" value="Dihydrofolate Reductase, subunit A"/>
    <property type="match status" value="1"/>
</dbReference>
<dbReference type="UniPathway" id="UPA00275">
    <property type="reaction ID" value="UER00401"/>
</dbReference>
<dbReference type="STRING" id="35622.SAMN04489764_0780"/>
<dbReference type="CDD" id="cd01284">
    <property type="entry name" value="Riboflavin_deaminase-reductase"/>
    <property type="match status" value="1"/>
</dbReference>